<dbReference type="PROSITE" id="PS51450">
    <property type="entry name" value="LRR"/>
    <property type="match status" value="1"/>
</dbReference>
<dbReference type="InterPro" id="IPR003591">
    <property type="entry name" value="Leu-rich_rpt_typical-subtyp"/>
</dbReference>
<dbReference type="SUPFAM" id="SSF52047">
    <property type="entry name" value="RNI-like"/>
    <property type="match status" value="1"/>
</dbReference>
<dbReference type="InterPro" id="IPR000719">
    <property type="entry name" value="Prot_kinase_dom"/>
</dbReference>
<dbReference type="EMBL" id="OY731398">
    <property type="protein sequence ID" value="CAJ1785257.1"/>
    <property type="molecule type" value="Genomic_DNA"/>
</dbReference>
<keyword evidence="14 19" id="KW-0472">Membrane</keyword>
<keyword evidence="5" id="KW-0433">Leucine-rich repeat</keyword>
<evidence type="ECO:0000256" key="6">
    <source>
        <dbReference type="ARBA" id="ARBA00022679"/>
    </source>
</evidence>
<name>A0AA86RNP9_9FABA</name>
<dbReference type="InterPro" id="IPR011009">
    <property type="entry name" value="Kinase-like_dom_sf"/>
</dbReference>
<dbReference type="EC" id="2.7.11.1" evidence="2"/>
<dbReference type="FunFam" id="3.30.200.20:FF:000309">
    <property type="entry name" value="Leucine-rich repeat receptor protein kinase MSP1"/>
    <property type="match status" value="1"/>
</dbReference>
<dbReference type="GO" id="GO:0016020">
    <property type="term" value="C:membrane"/>
    <property type="evidence" value="ECO:0007669"/>
    <property type="project" value="UniProtKB-SubCell"/>
</dbReference>
<comment type="catalytic activity">
    <reaction evidence="17">
        <text>L-threonyl-[protein] + ATP = O-phospho-L-threonyl-[protein] + ADP + H(+)</text>
        <dbReference type="Rhea" id="RHEA:46608"/>
        <dbReference type="Rhea" id="RHEA-COMP:11060"/>
        <dbReference type="Rhea" id="RHEA-COMP:11605"/>
        <dbReference type="ChEBI" id="CHEBI:15378"/>
        <dbReference type="ChEBI" id="CHEBI:30013"/>
        <dbReference type="ChEBI" id="CHEBI:30616"/>
        <dbReference type="ChEBI" id="CHEBI:61977"/>
        <dbReference type="ChEBI" id="CHEBI:456216"/>
        <dbReference type="EC" id="2.7.11.1"/>
    </reaction>
</comment>
<dbReference type="InterPro" id="IPR055414">
    <property type="entry name" value="LRR_R13L4/SHOC2-like"/>
</dbReference>
<reference evidence="21" key="1">
    <citation type="submission" date="2023-10" db="EMBL/GenBank/DDBJ databases">
        <authorList>
            <person name="Domelevo Entfellner J.-B."/>
        </authorList>
    </citation>
    <scope>NUCLEOTIDE SEQUENCE</scope>
</reference>
<proteinExistence type="predicted"/>
<keyword evidence="8" id="KW-0732">Signal</keyword>
<evidence type="ECO:0000259" key="20">
    <source>
        <dbReference type="PROSITE" id="PS50011"/>
    </source>
</evidence>
<evidence type="ECO:0000256" key="3">
    <source>
        <dbReference type="ARBA" id="ARBA00022527"/>
    </source>
</evidence>
<keyword evidence="15" id="KW-0675">Receptor</keyword>
<dbReference type="InterPro" id="IPR008266">
    <property type="entry name" value="Tyr_kinase_AS"/>
</dbReference>
<keyword evidence="3" id="KW-0723">Serine/threonine-protein kinase</keyword>
<evidence type="ECO:0000256" key="19">
    <source>
        <dbReference type="SAM" id="Phobius"/>
    </source>
</evidence>
<evidence type="ECO:0000256" key="17">
    <source>
        <dbReference type="ARBA" id="ARBA00047899"/>
    </source>
</evidence>
<accession>A0AA86RNP9</accession>
<dbReference type="InterPro" id="IPR001611">
    <property type="entry name" value="Leu-rich_rpt"/>
</dbReference>
<dbReference type="FunFam" id="3.80.10.10:FF:000851">
    <property type="entry name" value="Probable leucine-rich repeat receptor-like protein kinase At1g35710"/>
    <property type="match status" value="1"/>
</dbReference>
<dbReference type="SUPFAM" id="SSF56112">
    <property type="entry name" value="Protein kinase-like (PK-like)"/>
    <property type="match status" value="1"/>
</dbReference>
<evidence type="ECO:0000256" key="9">
    <source>
        <dbReference type="ARBA" id="ARBA00022737"/>
    </source>
</evidence>
<evidence type="ECO:0000313" key="21">
    <source>
        <dbReference type="EMBL" id="CAJ1785257.1"/>
    </source>
</evidence>
<dbReference type="Pfam" id="PF23598">
    <property type="entry name" value="LRR_14"/>
    <property type="match status" value="1"/>
</dbReference>
<comment type="subcellular location">
    <subcellularLocation>
        <location evidence="1">Membrane</location>
        <topology evidence="1">Single-pass type I membrane protein</topology>
    </subcellularLocation>
</comment>
<dbReference type="Pfam" id="PF00069">
    <property type="entry name" value="Pkinase"/>
    <property type="match status" value="1"/>
</dbReference>
<dbReference type="GO" id="GO:0004674">
    <property type="term" value="F:protein serine/threonine kinase activity"/>
    <property type="evidence" value="ECO:0007669"/>
    <property type="project" value="UniProtKB-KW"/>
</dbReference>
<dbReference type="FunFam" id="3.80.10.10:FF:000719">
    <property type="entry name" value="MDIS1-interacting receptor like kinase 2 isoform A"/>
    <property type="match status" value="1"/>
</dbReference>
<dbReference type="InterPro" id="IPR013210">
    <property type="entry name" value="LRR_N_plant-typ"/>
</dbReference>
<feature type="transmembrane region" description="Helical" evidence="19">
    <location>
        <begin position="627"/>
        <end position="650"/>
    </location>
</feature>
<evidence type="ECO:0000256" key="2">
    <source>
        <dbReference type="ARBA" id="ARBA00012513"/>
    </source>
</evidence>
<evidence type="ECO:0000256" key="4">
    <source>
        <dbReference type="ARBA" id="ARBA00022553"/>
    </source>
</evidence>
<evidence type="ECO:0000256" key="10">
    <source>
        <dbReference type="ARBA" id="ARBA00022741"/>
    </source>
</evidence>
<evidence type="ECO:0000256" key="18">
    <source>
        <dbReference type="ARBA" id="ARBA00048679"/>
    </source>
</evidence>
<keyword evidence="6" id="KW-0808">Transferase</keyword>
<dbReference type="Pfam" id="PF13855">
    <property type="entry name" value="LRR_8"/>
    <property type="match status" value="1"/>
</dbReference>
<dbReference type="GO" id="GO:0033612">
    <property type="term" value="F:receptor serine/threonine kinase binding"/>
    <property type="evidence" value="ECO:0007669"/>
    <property type="project" value="TreeGrafter"/>
</dbReference>
<evidence type="ECO:0000256" key="13">
    <source>
        <dbReference type="ARBA" id="ARBA00022989"/>
    </source>
</evidence>
<dbReference type="PROSITE" id="PS50011">
    <property type="entry name" value="PROTEIN_KINASE_DOM"/>
    <property type="match status" value="1"/>
</dbReference>
<dbReference type="Pfam" id="PF00560">
    <property type="entry name" value="LRR_1"/>
    <property type="match status" value="4"/>
</dbReference>
<sequence>MYVFLLHLIESENQWLKIYFPMVFIFPPLLSKKLQPLWLLLVMYFCAFAVASSPNHDAAAASPEIASVASEANALLKWKASLDNHSQASLSSWTGNNPCNWLGISCDDTSSVSTINLTRAGLRGMLHSLNFSLLPNILTLNMSYNTLSGSIPPQIGSLSNLSTLDLSTNKLSGSIPNTIGNLSKLKYLNLSANGLSGSIPNEVGNLLSLLTFDIYTNNLSGSIPPSLGNLPRLESIHLFSNKLSGPIPASLGNLSRLTMLSLSSNQLTGSIPPHIGNLSNAKVICFIGNELSGEIPIEMEKLTGLECLQLADNNFIGQIPQNICLGGNMKFFTAGNNNFTGPIPESLKNCHSLKRLRLQQNHLTGDITNFFDVLPNLNYIDLSENNFHGNLSPRWGKFRSLTSLMIANNKLSGVIPPELGGAAQLQVLDLSSNHLTGSIPQDLCNLTLLFDLSISNNNLSGNVPMEIESLHELKYLELGSNNLTGSIRKQLGTLHNLLKMNLSQNKFEGSIPFELGNLQYLSSLDLSENMLSGTLPPTLGEIKGLETLNLSHNSLSGGLSSLNDMRSLTSFDISYNQFEGPVPNNQIFHNVTIEALRNNKGLCGNVTGLEPCPTFSGKYHNNMKRRVLIAVLPLTVAILMLALFVLGVFYHLCRTSTEEQDETTILRSSSVFPIWDFGGKITFENIIEGTEYFDDKHLIGVGGQGCVYKATLPTGEVVAVKKLHSVSNGEIPNMKAFKSEIQTLTEIRHRNIVKLFGFCSHSQYSFLVCEFLEKGDLNKILKNDEQAIAFDWKKRVNVVKGVADALCYMHHDCSPPIVHRDISSKNVLLDSEYVAHVSDFGTAKFLNHNSSNWTSFAGTFGYAAPG</sequence>
<keyword evidence="16" id="KW-0325">Glycoprotein</keyword>
<keyword evidence="4" id="KW-0597">Phosphoprotein</keyword>
<keyword evidence="11" id="KW-0418">Kinase</keyword>
<comment type="catalytic activity">
    <reaction evidence="18">
        <text>L-seryl-[protein] + ATP = O-phospho-L-seryl-[protein] + ADP + H(+)</text>
        <dbReference type="Rhea" id="RHEA:17989"/>
        <dbReference type="Rhea" id="RHEA-COMP:9863"/>
        <dbReference type="Rhea" id="RHEA-COMP:11604"/>
        <dbReference type="ChEBI" id="CHEBI:15378"/>
        <dbReference type="ChEBI" id="CHEBI:29999"/>
        <dbReference type="ChEBI" id="CHEBI:30616"/>
        <dbReference type="ChEBI" id="CHEBI:83421"/>
        <dbReference type="ChEBI" id="CHEBI:456216"/>
        <dbReference type="EC" id="2.7.11.1"/>
    </reaction>
</comment>
<keyword evidence="9" id="KW-0677">Repeat</keyword>
<gene>
    <name evidence="21" type="ORF">AYBTSS11_LOCUS205</name>
</gene>
<dbReference type="SUPFAM" id="SSF52058">
    <property type="entry name" value="L domain-like"/>
    <property type="match status" value="1"/>
</dbReference>
<dbReference type="Gene3D" id="1.10.510.10">
    <property type="entry name" value="Transferase(Phosphotransferase) domain 1"/>
    <property type="match status" value="1"/>
</dbReference>
<evidence type="ECO:0000256" key="12">
    <source>
        <dbReference type="ARBA" id="ARBA00022840"/>
    </source>
</evidence>
<evidence type="ECO:0000256" key="7">
    <source>
        <dbReference type="ARBA" id="ARBA00022692"/>
    </source>
</evidence>
<evidence type="ECO:0000256" key="8">
    <source>
        <dbReference type="ARBA" id="ARBA00022729"/>
    </source>
</evidence>
<dbReference type="Gene3D" id="3.80.10.10">
    <property type="entry name" value="Ribonuclease Inhibitor"/>
    <property type="match status" value="3"/>
</dbReference>
<keyword evidence="7 19" id="KW-0812">Transmembrane</keyword>
<evidence type="ECO:0000256" key="16">
    <source>
        <dbReference type="ARBA" id="ARBA00023180"/>
    </source>
</evidence>
<evidence type="ECO:0000256" key="1">
    <source>
        <dbReference type="ARBA" id="ARBA00004479"/>
    </source>
</evidence>
<dbReference type="Gene3D" id="3.30.200.20">
    <property type="entry name" value="Phosphorylase Kinase, domain 1"/>
    <property type="match status" value="1"/>
</dbReference>
<dbReference type="AlphaFoldDB" id="A0AA86RNP9"/>
<dbReference type="Gramene" id="rna-AYBTSS11_LOCUS205">
    <property type="protein sequence ID" value="CAJ1785257.1"/>
    <property type="gene ID" value="gene-AYBTSS11_LOCUS205"/>
</dbReference>
<dbReference type="Proteomes" id="UP001189624">
    <property type="component" value="Chromosome 1"/>
</dbReference>
<dbReference type="PANTHER" id="PTHR48056:SF42">
    <property type="entry name" value="MDIS1-INTERACTING RECEPTOR LIKE KINASE 2-LIKE"/>
    <property type="match status" value="1"/>
</dbReference>
<evidence type="ECO:0000256" key="15">
    <source>
        <dbReference type="ARBA" id="ARBA00023170"/>
    </source>
</evidence>
<evidence type="ECO:0000256" key="11">
    <source>
        <dbReference type="ARBA" id="ARBA00022777"/>
    </source>
</evidence>
<evidence type="ECO:0000313" key="22">
    <source>
        <dbReference type="Proteomes" id="UP001189624"/>
    </source>
</evidence>
<dbReference type="PROSITE" id="PS00109">
    <property type="entry name" value="PROTEIN_KINASE_TYR"/>
    <property type="match status" value="1"/>
</dbReference>
<dbReference type="FunFam" id="3.80.10.10:FF:002476">
    <property type="entry name" value="Uncharacterized protein"/>
    <property type="match status" value="1"/>
</dbReference>
<evidence type="ECO:0000256" key="5">
    <source>
        <dbReference type="ARBA" id="ARBA00022614"/>
    </source>
</evidence>
<organism evidence="21 22">
    <name type="scientific">Sphenostylis stenocarpa</name>
    <dbReference type="NCBI Taxonomy" id="92480"/>
    <lineage>
        <taxon>Eukaryota</taxon>
        <taxon>Viridiplantae</taxon>
        <taxon>Streptophyta</taxon>
        <taxon>Embryophyta</taxon>
        <taxon>Tracheophyta</taxon>
        <taxon>Spermatophyta</taxon>
        <taxon>Magnoliopsida</taxon>
        <taxon>eudicotyledons</taxon>
        <taxon>Gunneridae</taxon>
        <taxon>Pentapetalae</taxon>
        <taxon>rosids</taxon>
        <taxon>fabids</taxon>
        <taxon>Fabales</taxon>
        <taxon>Fabaceae</taxon>
        <taxon>Papilionoideae</taxon>
        <taxon>50 kb inversion clade</taxon>
        <taxon>NPAAA clade</taxon>
        <taxon>indigoferoid/millettioid clade</taxon>
        <taxon>Phaseoleae</taxon>
        <taxon>Sphenostylis</taxon>
    </lineage>
</organism>
<dbReference type="PANTHER" id="PTHR48056">
    <property type="entry name" value="LRR RECEPTOR-LIKE SERINE/THREONINE-PROTEIN KINASE-RELATED"/>
    <property type="match status" value="1"/>
</dbReference>
<dbReference type="PRINTS" id="PR00019">
    <property type="entry name" value="LEURICHRPT"/>
</dbReference>
<dbReference type="InterPro" id="IPR032675">
    <property type="entry name" value="LRR_dom_sf"/>
</dbReference>
<dbReference type="SMART" id="SM00365">
    <property type="entry name" value="LRR_SD22"/>
    <property type="match status" value="3"/>
</dbReference>
<keyword evidence="10" id="KW-0547">Nucleotide-binding</keyword>
<protein>
    <recommendedName>
        <fullName evidence="2">non-specific serine/threonine protein kinase</fullName>
        <ecNumber evidence="2">2.7.11.1</ecNumber>
    </recommendedName>
</protein>
<dbReference type="Pfam" id="PF08263">
    <property type="entry name" value="LRRNT_2"/>
    <property type="match status" value="1"/>
</dbReference>
<dbReference type="SMART" id="SM00369">
    <property type="entry name" value="LRR_TYP"/>
    <property type="match status" value="8"/>
</dbReference>
<evidence type="ECO:0000256" key="14">
    <source>
        <dbReference type="ARBA" id="ARBA00023136"/>
    </source>
</evidence>
<dbReference type="InterPro" id="IPR050647">
    <property type="entry name" value="Plant_LRR-RLKs"/>
</dbReference>
<keyword evidence="13 19" id="KW-1133">Transmembrane helix</keyword>
<keyword evidence="12" id="KW-0067">ATP-binding</keyword>
<keyword evidence="22" id="KW-1185">Reference proteome</keyword>
<dbReference type="GO" id="GO:0005524">
    <property type="term" value="F:ATP binding"/>
    <property type="evidence" value="ECO:0007669"/>
    <property type="project" value="UniProtKB-KW"/>
</dbReference>
<feature type="domain" description="Protein kinase" evidence="20">
    <location>
        <begin position="693"/>
        <end position="866"/>
    </location>
</feature>